<feature type="signal peptide" evidence="3">
    <location>
        <begin position="1"/>
        <end position="20"/>
    </location>
</feature>
<evidence type="ECO:0000256" key="2">
    <source>
        <dbReference type="ARBA" id="ARBA00023157"/>
    </source>
</evidence>
<evidence type="ECO:0008006" key="6">
    <source>
        <dbReference type="Google" id="ProtNLM"/>
    </source>
</evidence>
<organism evidence="4 5">
    <name type="scientific">Capsicum baccatum</name>
    <name type="common">Peruvian pepper</name>
    <dbReference type="NCBI Taxonomy" id="33114"/>
    <lineage>
        <taxon>Eukaryota</taxon>
        <taxon>Viridiplantae</taxon>
        <taxon>Streptophyta</taxon>
        <taxon>Embryophyta</taxon>
        <taxon>Tracheophyta</taxon>
        <taxon>Spermatophyta</taxon>
        <taxon>Magnoliopsida</taxon>
        <taxon>eudicotyledons</taxon>
        <taxon>Gunneridae</taxon>
        <taxon>Pentapetalae</taxon>
        <taxon>asterids</taxon>
        <taxon>lamiids</taxon>
        <taxon>Solanales</taxon>
        <taxon>Solanaceae</taxon>
        <taxon>Solanoideae</taxon>
        <taxon>Capsiceae</taxon>
        <taxon>Capsicum</taxon>
    </lineage>
</organism>
<dbReference type="Pfam" id="PF01190">
    <property type="entry name" value="Pollen_Ole_e_1"/>
    <property type="match status" value="1"/>
</dbReference>
<sequence>MARIIALFVLCSVLFASINAISANFMDTFLVVGKVYCDTCRCGFETSASKYLPGSRVRIECKKRDTNDLAYTVEGVSNSKGEYKILVNSDRGDEFCDVVLIRSSDPTCDEPNKGRDRARVVLTRNNGLVSKTRLANSMGFLTNEPLASCTKILQQYEFSEDQF</sequence>
<accession>A0A2G2WTF9</accession>
<feature type="chain" id="PRO_5013659852" description="Pollen-specific protein C13" evidence="3">
    <location>
        <begin position="21"/>
        <end position="163"/>
    </location>
</feature>
<gene>
    <name evidence="4" type="ORF">CQW23_12668</name>
</gene>
<dbReference type="OrthoDB" id="1896520at2759"/>
<evidence type="ECO:0000256" key="3">
    <source>
        <dbReference type="SAM" id="SignalP"/>
    </source>
</evidence>
<dbReference type="PANTHER" id="PTHR31614">
    <property type="entry name" value="PROTEIN DOWNSTREAM OF FLC-RELATED"/>
    <property type="match status" value="1"/>
</dbReference>
<proteinExistence type="inferred from homology"/>
<dbReference type="STRING" id="33114.A0A2G2WTF9"/>
<reference evidence="5" key="2">
    <citation type="journal article" date="2017" name="J. Anim. Genet.">
        <title>Multiple reference genome sequences of hot pepper reveal the massive evolution of plant disease resistance genes by retroduplication.</title>
        <authorList>
            <person name="Kim S."/>
            <person name="Park J."/>
            <person name="Yeom S.-I."/>
            <person name="Kim Y.-M."/>
            <person name="Seo E."/>
            <person name="Kim K.-T."/>
            <person name="Kim M.-S."/>
            <person name="Lee J.M."/>
            <person name="Cheong K."/>
            <person name="Shin H.-S."/>
            <person name="Kim S.-B."/>
            <person name="Han K."/>
            <person name="Lee J."/>
            <person name="Park M."/>
            <person name="Lee H.-A."/>
            <person name="Lee H.-Y."/>
            <person name="Lee Y."/>
            <person name="Oh S."/>
            <person name="Lee J.H."/>
            <person name="Choi E."/>
            <person name="Choi E."/>
            <person name="Lee S.E."/>
            <person name="Jeon J."/>
            <person name="Kim H."/>
            <person name="Choi G."/>
            <person name="Song H."/>
            <person name="Lee J."/>
            <person name="Lee S.-C."/>
            <person name="Kwon J.-K."/>
            <person name="Lee H.-Y."/>
            <person name="Koo N."/>
            <person name="Hong Y."/>
            <person name="Kim R.W."/>
            <person name="Kang W.-H."/>
            <person name="Huh J.H."/>
            <person name="Kang B.-C."/>
            <person name="Yang T.-J."/>
            <person name="Lee Y.-H."/>
            <person name="Bennetzen J.L."/>
            <person name="Choi D."/>
        </authorList>
    </citation>
    <scope>NUCLEOTIDE SEQUENCE [LARGE SCALE GENOMIC DNA]</scope>
    <source>
        <strain evidence="5">cv. PBC81</strain>
    </source>
</reference>
<name>A0A2G2WTF9_CAPBA</name>
<evidence type="ECO:0000313" key="4">
    <source>
        <dbReference type="EMBL" id="PHT48460.1"/>
    </source>
</evidence>
<keyword evidence="5" id="KW-1185">Reference proteome</keyword>
<comment type="similarity">
    <text evidence="1">Belongs to the Ole e I family.</text>
</comment>
<reference evidence="4 5" key="1">
    <citation type="journal article" date="2017" name="Genome Biol.">
        <title>New reference genome sequences of hot pepper reveal the massive evolution of plant disease-resistance genes by retroduplication.</title>
        <authorList>
            <person name="Kim S."/>
            <person name="Park J."/>
            <person name="Yeom S.I."/>
            <person name="Kim Y.M."/>
            <person name="Seo E."/>
            <person name="Kim K.T."/>
            <person name="Kim M.S."/>
            <person name="Lee J.M."/>
            <person name="Cheong K."/>
            <person name="Shin H.S."/>
            <person name="Kim S.B."/>
            <person name="Han K."/>
            <person name="Lee J."/>
            <person name="Park M."/>
            <person name="Lee H.A."/>
            <person name="Lee H.Y."/>
            <person name="Lee Y."/>
            <person name="Oh S."/>
            <person name="Lee J.H."/>
            <person name="Choi E."/>
            <person name="Choi E."/>
            <person name="Lee S.E."/>
            <person name="Jeon J."/>
            <person name="Kim H."/>
            <person name="Choi G."/>
            <person name="Song H."/>
            <person name="Lee J."/>
            <person name="Lee S.C."/>
            <person name="Kwon J.K."/>
            <person name="Lee H.Y."/>
            <person name="Koo N."/>
            <person name="Hong Y."/>
            <person name="Kim R.W."/>
            <person name="Kang W.H."/>
            <person name="Huh J.H."/>
            <person name="Kang B.C."/>
            <person name="Yang T.J."/>
            <person name="Lee Y.H."/>
            <person name="Bennetzen J.L."/>
            <person name="Choi D."/>
        </authorList>
    </citation>
    <scope>NUCLEOTIDE SEQUENCE [LARGE SCALE GENOMIC DNA]</scope>
    <source>
        <strain evidence="5">cv. PBC81</strain>
    </source>
</reference>
<keyword evidence="3" id="KW-0732">Signal</keyword>
<keyword evidence="2" id="KW-1015">Disulfide bond</keyword>
<evidence type="ECO:0000313" key="5">
    <source>
        <dbReference type="Proteomes" id="UP000224567"/>
    </source>
</evidence>
<comment type="caution">
    <text evidence="4">The sequence shown here is derived from an EMBL/GenBank/DDBJ whole genome shotgun (WGS) entry which is preliminary data.</text>
</comment>
<dbReference type="Proteomes" id="UP000224567">
    <property type="component" value="Unassembled WGS sequence"/>
</dbReference>
<dbReference type="InterPro" id="IPR006041">
    <property type="entry name" value="Pollen_Ole_e1_allergen"/>
</dbReference>
<dbReference type="PANTHER" id="PTHR31614:SF39">
    <property type="entry name" value="MAJOR POLLEN ALLERGEN LOL P 11-LIKE"/>
    <property type="match status" value="1"/>
</dbReference>
<dbReference type="AlphaFoldDB" id="A0A2G2WTF9"/>
<evidence type="ECO:0000256" key="1">
    <source>
        <dbReference type="ARBA" id="ARBA00010049"/>
    </source>
</evidence>
<dbReference type="EMBL" id="MLFT02000005">
    <property type="protein sequence ID" value="PHT48460.1"/>
    <property type="molecule type" value="Genomic_DNA"/>
</dbReference>
<protein>
    <recommendedName>
        <fullName evidence="6">Pollen-specific protein C13</fullName>
    </recommendedName>
</protein>